<evidence type="ECO:0008006" key="2">
    <source>
        <dbReference type="Google" id="ProtNLM"/>
    </source>
</evidence>
<protein>
    <recommendedName>
        <fullName evidence="2">DUF3310 domain-containing protein</fullName>
    </recommendedName>
</protein>
<reference evidence="1" key="1">
    <citation type="submission" date="2016-10" db="EMBL/GenBank/DDBJ databases">
        <authorList>
            <person name="Varghese N."/>
        </authorList>
    </citation>
    <scope>NUCLEOTIDE SEQUENCE</scope>
</reference>
<organism evidence="1">
    <name type="scientific">uncultured virus</name>
    <dbReference type="NCBI Taxonomy" id="340016"/>
    <lineage>
        <taxon>Viruses</taxon>
        <taxon>environmental samples</taxon>
    </lineage>
</organism>
<evidence type="ECO:0000313" key="1">
    <source>
        <dbReference type="EMBL" id="ASF00776.1"/>
    </source>
</evidence>
<reference evidence="1" key="2">
    <citation type="journal article" date="2017" name="Nat. Commun.">
        <title>Single-virus genomics reveals hidden cosmopolitan and abundant viruses.</title>
        <authorList>
            <person name="Martinez-Hernandez F."/>
            <person name="Fornas O."/>
            <person name="Lluesma Gomez M."/>
            <person name="Bolduc B."/>
            <person name="de la Cruz Pena M.J."/>
            <person name="Martinez J.M."/>
            <person name="Anton J."/>
            <person name="Gasol J.M."/>
            <person name="Rosselli R."/>
            <person name="Rodriguez-Valera F."/>
            <person name="Sullivan M.B."/>
            <person name="Acinas S.G."/>
            <person name="Martinez-Garcia M."/>
        </authorList>
    </citation>
    <scope>NUCLEOTIDE SEQUENCE</scope>
</reference>
<sequence length="107" mass="12521">MSSTNQNDPLTKTRYEAVSHPEHYQGVCGLEAIEVMRNFLPKYYSSYVSYLIGNVIKYVLRAPSKGKETEDLMKAQTYLDLAIKELKWEEEERLRKEQEAKEKEEGK</sequence>
<dbReference type="EMBL" id="KY052855">
    <property type="protein sequence ID" value="ASF00776.1"/>
    <property type="molecule type" value="Genomic_DNA"/>
</dbReference>
<accession>A0A218MN88</accession>
<name>A0A218MN88_9VIRU</name>
<dbReference type="Pfam" id="PF11753">
    <property type="entry name" value="DUF3310"/>
    <property type="match status" value="1"/>
</dbReference>
<proteinExistence type="predicted"/>
<dbReference type="InterPro" id="IPR021739">
    <property type="entry name" value="SaV-like"/>
</dbReference>